<dbReference type="InterPro" id="IPR001387">
    <property type="entry name" value="Cro/C1-type_HTH"/>
</dbReference>
<sequence>MTVGEKIKIARSLKGITQKELGYLVGLPDVRIRQYETDARTPKEGMLREIASSLGVSYSFFVSHNIESLNDVMHVMFEVEHTFGVHIEKVERPGKPVAYAVLFEDTGLNERLKKWHEQGQLRLSNKGENEEMDYLSWETNFPESMN</sequence>
<evidence type="ECO:0000313" key="2">
    <source>
        <dbReference type="EMBL" id="SBV99707.1"/>
    </source>
</evidence>
<dbReference type="Gene3D" id="1.10.260.40">
    <property type="entry name" value="lambda repressor-like DNA-binding domains"/>
    <property type="match status" value="1"/>
</dbReference>
<protein>
    <submittedName>
        <fullName evidence="2">Putative Helix-turn-helix</fullName>
    </submittedName>
</protein>
<feature type="domain" description="HTH cro/C1-type" evidence="1">
    <location>
        <begin position="7"/>
        <end position="61"/>
    </location>
</feature>
<dbReference type="CDD" id="cd00093">
    <property type="entry name" value="HTH_XRE"/>
    <property type="match status" value="1"/>
</dbReference>
<dbReference type="EMBL" id="FLUN01000001">
    <property type="protein sequence ID" value="SBV99707.1"/>
    <property type="molecule type" value="Genomic_DNA"/>
</dbReference>
<dbReference type="AlphaFoldDB" id="A0A212JJV8"/>
<dbReference type="GO" id="GO:0003677">
    <property type="term" value="F:DNA binding"/>
    <property type="evidence" value="ECO:0007669"/>
    <property type="project" value="InterPro"/>
</dbReference>
<name>A0A212JJV8_9FIRM</name>
<dbReference type="PROSITE" id="PS50943">
    <property type="entry name" value="HTH_CROC1"/>
    <property type="match status" value="1"/>
</dbReference>
<reference evidence="2" key="1">
    <citation type="submission" date="2016-04" db="EMBL/GenBank/DDBJ databases">
        <authorList>
            <person name="Evans L.H."/>
            <person name="Alamgir A."/>
            <person name="Owens N."/>
            <person name="Weber N.D."/>
            <person name="Virtaneva K."/>
            <person name="Barbian K."/>
            <person name="Babar A."/>
            <person name="Rosenke K."/>
        </authorList>
    </citation>
    <scope>NUCLEOTIDE SEQUENCE</scope>
    <source>
        <strain evidence="2">86</strain>
    </source>
</reference>
<dbReference type="Pfam" id="PF01381">
    <property type="entry name" value="HTH_3"/>
    <property type="match status" value="1"/>
</dbReference>
<proteinExistence type="predicted"/>
<dbReference type="SMART" id="SM00530">
    <property type="entry name" value="HTH_XRE"/>
    <property type="match status" value="1"/>
</dbReference>
<gene>
    <name evidence="2" type="ORF">KL86CLO1_11246</name>
</gene>
<dbReference type="InterPro" id="IPR010982">
    <property type="entry name" value="Lambda_DNA-bd_dom_sf"/>
</dbReference>
<organism evidence="2">
    <name type="scientific">uncultured Eubacteriales bacterium</name>
    <dbReference type="NCBI Taxonomy" id="172733"/>
    <lineage>
        <taxon>Bacteria</taxon>
        <taxon>Bacillati</taxon>
        <taxon>Bacillota</taxon>
        <taxon>Clostridia</taxon>
        <taxon>Eubacteriales</taxon>
        <taxon>environmental samples</taxon>
    </lineage>
</organism>
<accession>A0A212JJV8</accession>
<evidence type="ECO:0000259" key="1">
    <source>
        <dbReference type="PROSITE" id="PS50943"/>
    </source>
</evidence>
<dbReference type="SUPFAM" id="SSF47413">
    <property type="entry name" value="lambda repressor-like DNA-binding domains"/>
    <property type="match status" value="1"/>
</dbReference>